<evidence type="ECO:0000256" key="4">
    <source>
        <dbReference type="ARBA" id="ARBA00022825"/>
    </source>
</evidence>
<feature type="active site" description="Charge relay system" evidence="5">
    <location>
        <position position="173"/>
    </location>
</feature>
<dbReference type="Proteomes" id="UP000245938">
    <property type="component" value="Unassembled WGS sequence"/>
</dbReference>
<keyword evidence="3 5" id="KW-0378">Hydrolase</keyword>
<dbReference type="InterPro" id="IPR023828">
    <property type="entry name" value="Peptidase_S8_Ser-AS"/>
</dbReference>
<dbReference type="GO" id="GO:0006508">
    <property type="term" value="P:proteolysis"/>
    <property type="evidence" value="ECO:0007669"/>
    <property type="project" value="UniProtKB-KW"/>
</dbReference>
<evidence type="ECO:0000256" key="6">
    <source>
        <dbReference type="SAM" id="SignalP"/>
    </source>
</evidence>
<comment type="similarity">
    <text evidence="1 5">Belongs to the peptidase S8 family.</text>
</comment>
<dbReference type="PRINTS" id="PR00723">
    <property type="entry name" value="SUBTILISIN"/>
</dbReference>
<dbReference type="Gene3D" id="2.60.40.10">
    <property type="entry name" value="Immunoglobulins"/>
    <property type="match status" value="1"/>
</dbReference>
<dbReference type="OrthoDB" id="9798386at2"/>
<comment type="caution">
    <text evidence="8">The sequence shown here is derived from an EMBL/GenBank/DDBJ whole genome shotgun (WGS) entry which is preliminary data.</text>
</comment>
<feature type="domain" description="Peptidase S8/S53" evidence="7">
    <location>
        <begin position="121"/>
        <end position="381"/>
    </location>
</feature>
<dbReference type="InterPro" id="IPR022398">
    <property type="entry name" value="Peptidase_S8_His-AS"/>
</dbReference>
<dbReference type="PROSITE" id="PS00138">
    <property type="entry name" value="SUBTILASE_SER"/>
    <property type="match status" value="1"/>
</dbReference>
<dbReference type="InterPro" id="IPR036852">
    <property type="entry name" value="Peptidase_S8/S53_dom_sf"/>
</dbReference>
<protein>
    <recommendedName>
        <fullName evidence="7">Peptidase S8/S53 domain-containing protein</fullName>
    </recommendedName>
</protein>
<dbReference type="Gene3D" id="3.40.50.200">
    <property type="entry name" value="Peptidase S8/S53 domain"/>
    <property type="match status" value="1"/>
</dbReference>
<keyword evidence="2 5" id="KW-0645">Protease</keyword>
<feature type="active site" description="Charge relay system" evidence="5">
    <location>
        <position position="130"/>
    </location>
</feature>
<evidence type="ECO:0000256" key="2">
    <source>
        <dbReference type="ARBA" id="ARBA00022670"/>
    </source>
</evidence>
<keyword evidence="9" id="KW-1185">Reference proteome</keyword>
<dbReference type="PANTHER" id="PTHR43806:SF11">
    <property type="entry name" value="CEREVISIN-RELATED"/>
    <property type="match status" value="1"/>
</dbReference>
<feature type="active site" description="Charge relay system" evidence="5">
    <location>
        <position position="333"/>
    </location>
</feature>
<dbReference type="InterPro" id="IPR013783">
    <property type="entry name" value="Ig-like_fold"/>
</dbReference>
<dbReference type="InterPro" id="IPR036116">
    <property type="entry name" value="FN3_sf"/>
</dbReference>
<dbReference type="PROSITE" id="PS00137">
    <property type="entry name" value="SUBTILASE_HIS"/>
    <property type="match status" value="1"/>
</dbReference>
<evidence type="ECO:0000256" key="1">
    <source>
        <dbReference type="ARBA" id="ARBA00011073"/>
    </source>
</evidence>
<dbReference type="Pfam" id="PF00082">
    <property type="entry name" value="Peptidase_S8"/>
    <property type="match status" value="1"/>
</dbReference>
<dbReference type="SUPFAM" id="SSF52743">
    <property type="entry name" value="Subtilisin-like"/>
    <property type="match status" value="1"/>
</dbReference>
<feature type="chain" id="PRO_5039320590" description="Peptidase S8/S53 domain-containing protein" evidence="6">
    <location>
        <begin position="24"/>
        <end position="567"/>
    </location>
</feature>
<dbReference type="RefSeq" id="WP_109305344.1">
    <property type="nucleotide sequence ID" value="NZ_BJUF01000024.1"/>
</dbReference>
<dbReference type="InterPro" id="IPR000209">
    <property type="entry name" value="Peptidase_S8/S53_dom"/>
</dbReference>
<organism evidence="8 9">
    <name type="scientific">Kurthia sibirica</name>
    <dbReference type="NCBI Taxonomy" id="202750"/>
    <lineage>
        <taxon>Bacteria</taxon>
        <taxon>Bacillati</taxon>
        <taxon>Bacillota</taxon>
        <taxon>Bacilli</taxon>
        <taxon>Bacillales</taxon>
        <taxon>Caryophanaceae</taxon>
        <taxon>Kurthia</taxon>
    </lineage>
</organism>
<dbReference type="InterPro" id="IPR050131">
    <property type="entry name" value="Peptidase_S8_subtilisin-like"/>
</dbReference>
<dbReference type="InterPro" id="IPR015500">
    <property type="entry name" value="Peptidase_S8_subtilisin-rel"/>
</dbReference>
<gene>
    <name evidence="8" type="ORF">DEX24_05165</name>
</gene>
<keyword evidence="4 5" id="KW-0720">Serine protease</keyword>
<proteinExistence type="inferred from homology"/>
<dbReference type="PANTHER" id="PTHR43806">
    <property type="entry name" value="PEPTIDASE S8"/>
    <property type="match status" value="1"/>
</dbReference>
<feature type="signal peptide" evidence="6">
    <location>
        <begin position="1"/>
        <end position="23"/>
    </location>
</feature>
<evidence type="ECO:0000259" key="7">
    <source>
        <dbReference type="Pfam" id="PF00082"/>
    </source>
</evidence>
<dbReference type="EMBL" id="QFVR01000005">
    <property type="protein sequence ID" value="PWI25923.1"/>
    <property type="molecule type" value="Genomic_DNA"/>
</dbReference>
<dbReference type="AlphaFoldDB" id="A0A2U3AN03"/>
<dbReference type="GO" id="GO:0004252">
    <property type="term" value="F:serine-type endopeptidase activity"/>
    <property type="evidence" value="ECO:0007669"/>
    <property type="project" value="UniProtKB-UniRule"/>
</dbReference>
<reference evidence="8 9" key="1">
    <citation type="submission" date="2018-05" db="EMBL/GenBank/DDBJ databases">
        <title>Kurthia sibirica genome sequence.</title>
        <authorList>
            <person name="Maclea K.S."/>
            <person name="Goen A.E."/>
        </authorList>
    </citation>
    <scope>NUCLEOTIDE SEQUENCE [LARGE SCALE GENOMIC DNA]</scope>
    <source>
        <strain evidence="8 9">ATCC 49154</strain>
    </source>
</reference>
<dbReference type="SUPFAM" id="SSF49265">
    <property type="entry name" value="Fibronectin type III"/>
    <property type="match status" value="1"/>
</dbReference>
<sequence length="567" mass="62414">MRRLMIVITIASTMILQPFSHVAAKEVMIHYDNQFELASIMTILQQNADVLEEVNLISATITPQQVAKLHKLPFGHTIEEDKQTNLQSNSRELLAQIAQVSPVWNVNVMKAQTAWKLGITGEAVKIAVIDTGINKVEELAKVKGSISFSPDDPTTKSINESDLIDRGKEGSGHGTAVASVIAAQPNGFFIGRSPVVGLAPNASIYSVKYMDGSASTGKASNIVKSINWAIANKMDIINISSGLQTDYPALKQAINQAVDKGIFIVASAGNNGLNTNLTYPARYTNVIGVGSINKSLYFSSFSNSGATLDFTAPGEKIPAINKDGSLVYAYGTSFSAPHITGLLALLKQRYPFSTNKMIVEKLKKSVIDLGSNGRDKVYGFGVPTFISTSPKIIEASPTLKVQKITDHSVKLTVNKSNVYKDWRTVITLNNRTHYYTKKQTILIPKLQAHKTHHLAVRYMSDDEDVSQPSTVSFKTLRDTTSPQIPTNVQGVISNKNVVQLKWKKPVDLDFSHMLIYENNRYIGKTVNTKFISTTVLKKKIHYQYKLIAVDEEGNRSKATQIKVIRLR</sequence>
<evidence type="ECO:0000256" key="5">
    <source>
        <dbReference type="PROSITE-ProRule" id="PRU01240"/>
    </source>
</evidence>
<name>A0A2U3AN03_9BACL</name>
<evidence type="ECO:0000313" key="8">
    <source>
        <dbReference type="EMBL" id="PWI25923.1"/>
    </source>
</evidence>
<accession>A0A2U3AN03</accession>
<evidence type="ECO:0000313" key="9">
    <source>
        <dbReference type="Proteomes" id="UP000245938"/>
    </source>
</evidence>
<evidence type="ECO:0000256" key="3">
    <source>
        <dbReference type="ARBA" id="ARBA00022801"/>
    </source>
</evidence>
<dbReference type="PROSITE" id="PS51892">
    <property type="entry name" value="SUBTILASE"/>
    <property type="match status" value="1"/>
</dbReference>
<keyword evidence="6" id="KW-0732">Signal</keyword>